<dbReference type="GO" id="GO:0000981">
    <property type="term" value="F:DNA-binding transcription factor activity, RNA polymerase II-specific"/>
    <property type="evidence" value="ECO:0007669"/>
    <property type="project" value="TreeGrafter"/>
</dbReference>
<dbReference type="InterPro" id="IPR000818">
    <property type="entry name" value="TEA/ATTS_dom"/>
</dbReference>
<comment type="subcellular location">
    <subcellularLocation>
        <location evidence="1 6">Nucleus</location>
    </subcellularLocation>
</comment>
<dbReference type="InterPro" id="IPR016361">
    <property type="entry name" value="TEF_metazoa"/>
</dbReference>
<dbReference type="GO" id="GO:0005667">
    <property type="term" value="C:transcription regulator complex"/>
    <property type="evidence" value="ECO:0007669"/>
    <property type="project" value="TreeGrafter"/>
</dbReference>
<name>H2Z5Y5_CIOSA</name>
<keyword evidence="3 6" id="KW-0238">DNA-binding</keyword>
<protein>
    <recommendedName>
        <fullName evidence="8">TEA domain-containing protein</fullName>
    </recommendedName>
</protein>
<dbReference type="PANTHER" id="PTHR11834:SF0">
    <property type="entry name" value="PROTEIN SCALLOPED"/>
    <property type="match status" value="1"/>
</dbReference>
<dbReference type="InterPro" id="IPR050937">
    <property type="entry name" value="TEC1_TEAD_TF"/>
</dbReference>
<proteinExistence type="predicted"/>
<keyword evidence="4 6" id="KW-0804">Transcription</keyword>
<dbReference type="Pfam" id="PF01285">
    <property type="entry name" value="TEA"/>
    <property type="match status" value="1"/>
</dbReference>
<evidence type="ECO:0000256" key="5">
    <source>
        <dbReference type="ARBA" id="ARBA00023242"/>
    </source>
</evidence>
<dbReference type="InterPro" id="IPR041086">
    <property type="entry name" value="YBD"/>
</dbReference>
<reference evidence="9" key="3">
    <citation type="submission" date="2025-09" db="UniProtKB">
        <authorList>
            <consortium name="Ensembl"/>
        </authorList>
    </citation>
    <scope>IDENTIFICATION</scope>
</reference>
<feature type="domain" description="TEA" evidence="8">
    <location>
        <begin position="2"/>
        <end position="78"/>
    </location>
</feature>
<evidence type="ECO:0000256" key="4">
    <source>
        <dbReference type="ARBA" id="ARBA00023163"/>
    </source>
</evidence>
<dbReference type="SMART" id="SM00426">
    <property type="entry name" value="TEA"/>
    <property type="match status" value="1"/>
</dbReference>
<evidence type="ECO:0000256" key="7">
    <source>
        <dbReference type="PROSITE-ProRule" id="PRU00505"/>
    </source>
</evidence>
<organism evidence="9 10">
    <name type="scientific">Ciona savignyi</name>
    <name type="common">Pacific transparent sea squirt</name>
    <dbReference type="NCBI Taxonomy" id="51511"/>
    <lineage>
        <taxon>Eukaryota</taxon>
        <taxon>Metazoa</taxon>
        <taxon>Chordata</taxon>
        <taxon>Tunicata</taxon>
        <taxon>Ascidiacea</taxon>
        <taxon>Phlebobranchia</taxon>
        <taxon>Cionidae</taxon>
        <taxon>Ciona</taxon>
    </lineage>
</organism>
<dbReference type="FunFam" id="2.70.50.80:FF:000001">
    <property type="entry name" value="Transcriptional enhancer factor TEF-1, putative"/>
    <property type="match status" value="1"/>
</dbReference>
<evidence type="ECO:0000259" key="8">
    <source>
        <dbReference type="PROSITE" id="PS51088"/>
    </source>
</evidence>
<dbReference type="GO" id="GO:0048568">
    <property type="term" value="P:embryonic organ development"/>
    <property type="evidence" value="ECO:0007669"/>
    <property type="project" value="TreeGrafter"/>
</dbReference>
<dbReference type="GO" id="GO:0035329">
    <property type="term" value="P:hippo signaling"/>
    <property type="evidence" value="ECO:0007669"/>
    <property type="project" value="InterPro"/>
</dbReference>
<dbReference type="Ensembl" id="ENSCSAVT00000013146.1">
    <property type="protein sequence ID" value="ENSCSAVP00000012997.1"/>
    <property type="gene ID" value="ENSCSAVG00000007634.1"/>
</dbReference>
<dbReference type="AlphaFoldDB" id="H2Z5Y5"/>
<evidence type="ECO:0000256" key="2">
    <source>
        <dbReference type="ARBA" id="ARBA00023015"/>
    </source>
</evidence>
<dbReference type="Gene3D" id="6.10.20.40">
    <property type="entry name" value="TEA/ATTS domain"/>
    <property type="match status" value="1"/>
</dbReference>
<keyword evidence="2 6" id="KW-0805">Transcription regulation</keyword>
<evidence type="ECO:0000313" key="9">
    <source>
        <dbReference type="Ensembl" id="ENSCSAVP00000012997.1"/>
    </source>
</evidence>
<dbReference type="GO" id="GO:0005634">
    <property type="term" value="C:nucleus"/>
    <property type="evidence" value="ECO:0007669"/>
    <property type="project" value="UniProtKB-SubCell"/>
</dbReference>
<dbReference type="PANTHER" id="PTHR11834">
    <property type="entry name" value="TRANSCRIPTIONAL ENHANCER FACTOR TEF RELATED"/>
    <property type="match status" value="1"/>
</dbReference>
<dbReference type="Gene3D" id="2.70.50.80">
    <property type="match status" value="1"/>
</dbReference>
<keyword evidence="5 6" id="KW-0539">Nucleus</keyword>
<reference evidence="9" key="2">
    <citation type="submission" date="2025-08" db="UniProtKB">
        <authorList>
            <consortium name="Ensembl"/>
        </authorList>
    </citation>
    <scope>IDENTIFICATION</scope>
</reference>
<evidence type="ECO:0000256" key="6">
    <source>
        <dbReference type="PIRNR" id="PIRNR002603"/>
    </source>
</evidence>
<dbReference type="PRINTS" id="PR00065">
    <property type="entry name" value="TEADOMAIN"/>
</dbReference>
<reference evidence="10" key="1">
    <citation type="submission" date="2003-08" db="EMBL/GenBank/DDBJ databases">
        <authorList>
            <person name="Birren B."/>
            <person name="Nusbaum C."/>
            <person name="Abebe A."/>
            <person name="Abouelleil A."/>
            <person name="Adekoya E."/>
            <person name="Ait-zahra M."/>
            <person name="Allen N."/>
            <person name="Allen T."/>
            <person name="An P."/>
            <person name="Anderson M."/>
            <person name="Anderson S."/>
            <person name="Arachchi H."/>
            <person name="Armbruster J."/>
            <person name="Bachantsang P."/>
            <person name="Baldwin J."/>
            <person name="Barry A."/>
            <person name="Bayul T."/>
            <person name="Blitshsteyn B."/>
            <person name="Bloom T."/>
            <person name="Blye J."/>
            <person name="Boguslavskiy L."/>
            <person name="Borowsky M."/>
            <person name="Boukhgalter B."/>
            <person name="Brunache A."/>
            <person name="Butler J."/>
            <person name="Calixte N."/>
            <person name="Calvo S."/>
            <person name="Camarata J."/>
            <person name="Campo K."/>
            <person name="Chang J."/>
            <person name="Cheshatsang Y."/>
            <person name="Citroen M."/>
            <person name="Collymore A."/>
            <person name="Considine T."/>
            <person name="Cook A."/>
            <person name="Cooke P."/>
            <person name="Corum B."/>
            <person name="Cuomo C."/>
            <person name="David R."/>
            <person name="Dawoe T."/>
            <person name="Degray S."/>
            <person name="Dodge S."/>
            <person name="Dooley K."/>
            <person name="Dorje P."/>
            <person name="Dorjee K."/>
            <person name="Dorris L."/>
            <person name="Duffey N."/>
            <person name="Dupes A."/>
            <person name="Elkins T."/>
            <person name="Engels R."/>
            <person name="Erickson J."/>
            <person name="Farina A."/>
            <person name="Faro S."/>
            <person name="Ferreira P."/>
            <person name="Fischer H."/>
            <person name="Fitzgerald M."/>
            <person name="Foley K."/>
            <person name="Gage D."/>
            <person name="Galagan J."/>
            <person name="Gearin G."/>
            <person name="Gnerre S."/>
            <person name="Gnirke A."/>
            <person name="Goyette A."/>
            <person name="Graham J."/>
            <person name="Grandbois E."/>
            <person name="Gyaltsen K."/>
            <person name="Hafez N."/>
            <person name="Hagopian D."/>
            <person name="Hagos B."/>
            <person name="Hall J."/>
            <person name="Hatcher B."/>
            <person name="Heller A."/>
            <person name="Higgins H."/>
            <person name="Honan T."/>
            <person name="Horn A."/>
            <person name="Houde N."/>
            <person name="Hughes L."/>
            <person name="Hulme W."/>
            <person name="Husby E."/>
            <person name="Iliev I."/>
            <person name="Jaffe D."/>
            <person name="Jones C."/>
            <person name="Kamal M."/>
            <person name="Kamat A."/>
            <person name="Kamvysselis M."/>
            <person name="Karlsson E."/>
            <person name="Kells C."/>
            <person name="Kieu A."/>
            <person name="Kisner P."/>
            <person name="Kodira C."/>
            <person name="Kulbokas E."/>
            <person name="Labutti K."/>
            <person name="Lama D."/>
            <person name="Landers T."/>
            <person name="Leger J."/>
            <person name="Levine S."/>
            <person name="Lewis D."/>
            <person name="Lewis T."/>
            <person name="Lindblad-toh K."/>
            <person name="Liu X."/>
            <person name="Lokyitsang T."/>
            <person name="Lokyitsang Y."/>
            <person name="Lucien O."/>
            <person name="Lui A."/>
            <person name="Ma L.J."/>
            <person name="Mabbitt R."/>
            <person name="Macdonald J."/>
            <person name="Maclean C."/>
            <person name="Major J."/>
            <person name="Manning J."/>
            <person name="Marabella R."/>
            <person name="Maru K."/>
            <person name="Matthews C."/>
            <person name="Mauceli E."/>
            <person name="Mccarthy M."/>
            <person name="Mcdonough S."/>
            <person name="Mcghee T."/>
            <person name="Meldrim J."/>
            <person name="Meneus L."/>
            <person name="Mesirov J."/>
            <person name="Mihalev A."/>
            <person name="Mihova T."/>
            <person name="Mikkelsen T."/>
            <person name="Mlenga V."/>
            <person name="Moru K."/>
            <person name="Mozes J."/>
            <person name="Mulrain L."/>
            <person name="Munson G."/>
            <person name="Naylor J."/>
            <person name="Newes C."/>
            <person name="Nguyen C."/>
            <person name="Nguyen N."/>
            <person name="Nguyen T."/>
            <person name="Nicol R."/>
            <person name="Nielsen C."/>
            <person name="Nizzari M."/>
            <person name="Norbu C."/>
            <person name="Norbu N."/>
            <person name="O'donnell P."/>
            <person name="Okoawo O."/>
            <person name="O'leary S."/>
            <person name="Omotosho B."/>
            <person name="O'neill K."/>
            <person name="Osman S."/>
            <person name="Parker S."/>
            <person name="Perrin D."/>
            <person name="Phunkhang P."/>
            <person name="Piqani B."/>
            <person name="Purcell S."/>
            <person name="Rachupka T."/>
            <person name="Ramasamy U."/>
            <person name="Rameau R."/>
            <person name="Ray V."/>
            <person name="Raymond C."/>
            <person name="Retta R."/>
            <person name="Richardson S."/>
            <person name="Rise C."/>
            <person name="Rodriguez J."/>
            <person name="Rogers J."/>
            <person name="Rogov P."/>
            <person name="Rutman M."/>
            <person name="Schupbach R."/>
            <person name="Seaman C."/>
            <person name="Settipalli S."/>
            <person name="Sharpe T."/>
            <person name="Sheridan J."/>
            <person name="Sherpa N."/>
            <person name="Shi J."/>
            <person name="Smirnov S."/>
            <person name="Smith C."/>
            <person name="Sougnez C."/>
            <person name="Spencer B."/>
            <person name="Stalker J."/>
            <person name="Stange-thomann N."/>
            <person name="Stavropoulos S."/>
            <person name="Stetson K."/>
            <person name="Stone C."/>
            <person name="Stone S."/>
            <person name="Stubbs M."/>
            <person name="Talamas J."/>
            <person name="Tchuinga P."/>
            <person name="Tenzing P."/>
            <person name="Tesfaye S."/>
            <person name="Theodore J."/>
            <person name="Thoulutsang Y."/>
            <person name="Topham K."/>
            <person name="Towey S."/>
            <person name="Tsamla T."/>
            <person name="Tsomo N."/>
            <person name="Vallee D."/>
            <person name="Vassiliev H."/>
            <person name="Venkataraman V."/>
            <person name="Vinson J."/>
            <person name="Vo A."/>
            <person name="Wade C."/>
            <person name="Wang S."/>
            <person name="Wangchuk T."/>
            <person name="Wangdi T."/>
            <person name="Whittaker C."/>
            <person name="Wilkinson J."/>
            <person name="Wu Y."/>
            <person name="Wyman D."/>
            <person name="Yadav S."/>
            <person name="Yang S."/>
            <person name="Yang X."/>
            <person name="Yeager S."/>
            <person name="Yee E."/>
            <person name="Young G."/>
            <person name="Zainoun J."/>
            <person name="Zembeck L."/>
            <person name="Zimmer A."/>
            <person name="Zody M."/>
            <person name="Lander E."/>
        </authorList>
    </citation>
    <scope>NUCLEOTIDE SEQUENCE [LARGE SCALE GENOMIC DNA]</scope>
</reference>
<dbReference type="PROSITE" id="PS51088">
    <property type="entry name" value="TEA_2"/>
    <property type="match status" value="1"/>
</dbReference>
<dbReference type="PIRSF" id="PIRSF002603">
    <property type="entry name" value="TEF"/>
    <property type="match status" value="1"/>
</dbReference>
<dbReference type="GeneTree" id="ENSGT00950000182956"/>
<dbReference type="InterPro" id="IPR038096">
    <property type="entry name" value="TEA/ATTS_sf"/>
</dbReference>
<evidence type="ECO:0000256" key="3">
    <source>
        <dbReference type="ARBA" id="ARBA00023125"/>
    </source>
</evidence>
<sequence>MDNEAEGVWSPDIEQSFHEALAIYPPCGRRKIILSDEGKMYGRNELIARYIKLRTGKTRTRKQVHLASAGIMCIGIPVNKLGLSFSFFVKVSSHIQVLARRKSREMQSQFKAAYPQDQATKEKVLQSMASMSSAQIVSAGALQSNNMELTPRPPYTKPPFWRGLVGQTDADIKPFTNPSYVGLSVPPGLVSGIPVSNVNIPASRPGQTSTGVMEPAWQDRQIASKKLRLVDFSAFLEQQGDMENYSKHLFVHINQSNPSYTDPLLESVDIHQIYDKFPEPKGGLRELYEKGPKEAFFLVKFWADLNVNIADDSGAFYAVTSQFESTENMTITCSTKVCSFGKQVVEKVETEYARYENERYTYRINRSPMCEYMINFILKLKHLPEKYMMNSVLENFTILQVISNRDTQETLLCLAFVFEVSTSEHGAQHHIYHLVKN</sequence>
<evidence type="ECO:0000313" key="10">
    <source>
        <dbReference type="Proteomes" id="UP000007875"/>
    </source>
</evidence>
<dbReference type="GO" id="GO:0000978">
    <property type="term" value="F:RNA polymerase II cis-regulatory region sequence-specific DNA binding"/>
    <property type="evidence" value="ECO:0007669"/>
    <property type="project" value="TreeGrafter"/>
</dbReference>
<accession>H2Z5Y5</accession>
<keyword evidence="10" id="KW-1185">Reference proteome</keyword>
<feature type="DNA-binding region" description="TEA" evidence="7">
    <location>
        <begin position="2"/>
        <end position="78"/>
    </location>
</feature>
<dbReference type="Pfam" id="PF17725">
    <property type="entry name" value="YBD"/>
    <property type="match status" value="1"/>
</dbReference>
<dbReference type="Proteomes" id="UP000007875">
    <property type="component" value="Unassembled WGS sequence"/>
</dbReference>
<evidence type="ECO:0000256" key="1">
    <source>
        <dbReference type="ARBA" id="ARBA00004123"/>
    </source>
</evidence>